<accession>A0A1I7V6B0</accession>
<dbReference type="AlphaFoldDB" id="A0A1I7V6B0"/>
<reference evidence="2" key="2">
    <citation type="submission" date="2016-11" db="UniProtKB">
        <authorList>
            <consortium name="WormBaseParasite"/>
        </authorList>
    </citation>
    <scope>IDENTIFICATION</scope>
</reference>
<reference evidence="1" key="1">
    <citation type="submission" date="2012-04" db="EMBL/GenBank/DDBJ databases">
        <title>The Genome Sequence of Loa loa.</title>
        <authorList>
            <consortium name="The Broad Institute Genome Sequencing Platform"/>
            <consortium name="Broad Institute Genome Sequencing Center for Infectious Disease"/>
            <person name="Nutman T.B."/>
            <person name="Fink D.L."/>
            <person name="Russ C."/>
            <person name="Young S."/>
            <person name="Zeng Q."/>
            <person name="Gargeya S."/>
            <person name="Alvarado L."/>
            <person name="Berlin A."/>
            <person name="Chapman S.B."/>
            <person name="Chen Z."/>
            <person name="Freedman E."/>
            <person name="Gellesch M."/>
            <person name="Goldberg J."/>
            <person name="Griggs A."/>
            <person name="Gujja S."/>
            <person name="Heilman E.R."/>
            <person name="Heiman D."/>
            <person name="Howarth C."/>
            <person name="Mehta T."/>
            <person name="Neiman D."/>
            <person name="Pearson M."/>
            <person name="Roberts A."/>
            <person name="Saif S."/>
            <person name="Shea T."/>
            <person name="Shenoy N."/>
            <person name="Sisk P."/>
            <person name="Stolte C."/>
            <person name="Sykes S."/>
            <person name="White J."/>
            <person name="Yandava C."/>
            <person name="Haas B."/>
            <person name="Henn M.R."/>
            <person name="Nusbaum C."/>
            <person name="Birren B."/>
        </authorList>
    </citation>
    <scope>NUCLEOTIDE SEQUENCE [LARGE SCALE GENOMIC DNA]</scope>
</reference>
<proteinExistence type="predicted"/>
<protein>
    <submittedName>
        <fullName evidence="2">Transposase</fullName>
    </submittedName>
</protein>
<organism evidence="1 2">
    <name type="scientific">Loa loa</name>
    <name type="common">Eye worm</name>
    <name type="synonym">Filaria loa</name>
    <dbReference type="NCBI Taxonomy" id="7209"/>
    <lineage>
        <taxon>Eukaryota</taxon>
        <taxon>Metazoa</taxon>
        <taxon>Ecdysozoa</taxon>
        <taxon>Nematoda</taxon>
        <taxon>Chromadorea</taxon>
        <taxon>Rhabditida</taxon>
        <taxon>Spirurina</taxon>
        <taxon>Spiruromorpha</taxon>
        <taxon>Filarioidea</taxon>
        <taxon>Onchocercidae</taxon>
        <taxon>Loa</taxon>
    </lineage>
</organism>
<evidence type="ECO:0000313" key="1">
    <source>
        <dbReference type="Proteomes" id="UP000095285"/>
    </source>
</evidence>
<keyword evidence="1" id="KW-1185">Reference proteome</keyword>
<evidence type="ECO:0000313" key="2">
    <source>
        <dbReference type="WBParaSite" id="EN70_10351"/>
    </source>
</evidence>
<dbReference type="Proteomes" id="UP000095285">
    <property type="component" value="Unassembled WGS sequence"/>
</dbReference>
<dbReference type="WBParaSite" id="EN70_10351">
    <property type="protein sequence ID" value="EN70_10351"/>
    <property type="gene ID" value="EN70_10351"/>
</dbReference>
<name>A0A1I7V6B0_LOALO</name>
<sequence length="121" mass="14155">MSFARTIIPPRQLRMSGLNYDDYDADDLIGRLFYVDAFARTYYSGLNYDDYDVDDFIGRLFFIVLLSQFSLIRRLMEGEFVNASGIGPNLPNLADLKKYLREEKPLYFQVLEQYLRNAANL</sequence>